<dbReference type="PRINTS" id="PR00164">
    <property type="entry name" value="ABC2TRNSPORT"/>
</dbReference>
<dbReference type="InterPro" id="IPR047817">
    <property type="entry name" value="ABC2_TM_bact-type"/>
</dbReference>
<feature type="transmembrane region" description="Helical" evidence="8">
    <location>
        <begin position="222"/>
        <end position="246"/>
    </location>
</feature>
<evidence type="ECO:0000259" key="9">
    <source>
        <dbReference type="PROSITE" id="PS51012"/>
    </source>
</evidence>
<protein>
    <recommendedName>
        <fullName evidence="8">Transport permease protein</fullName>
    </recommendedName>
</protein>
<evidence type="ECO:0000256" key="8">
    <source>
        <dbReference type="RuleBase" id="RU361157"/>
    </source>
</evidence>
<evidence type="ECO:0000256" key="7">
    <source>
        <dbReference type="ARBA" id="ARBA00023136"/>
    </source>
</evidence>
<reference evidence="11" key="1">
    <citation type="submission" date="2024-03" db="EMBL/GenBank/DDBJ databases">
        <title>Chitinophaga horti sp. nov., isolated from garden soil.</title>
        <authorList>
            <person name="Lee D.S."/>
            <person name="Han D.M."/>
            <person name="Baek J.H."/>
            <person name="Choi D.G."/>
            <person name="Jeon J.H."/>
            <person name="Jeon C.O."/>
        </authorList>
    </citation>
    <scope>NUCLEOTIDE SEQUENCE [LARGE SCALE GENOMIC DNA]</scope>
    <source>
        <strain evidence="11">GPA1</strain>
    </source>
</reference>
<evidence type="ECO:0000313" key="10">
    <source>
        <dbReference type="EMBL" id="WZN40652.1"/>
    </source>
</evidence>
<feature type="transmembrane region" description="Helical" evidence="8">
    <location>
        <begin position="341"/>
        <end position="360"/>
    </location>
</feature>
<keyword evidence="5 8" id="KW-0812">Transmembrane</keyword>
<comment type="similarity">
    <text evidence="2 8">Belongs to the ABC-2 integral membrane protein family.</text>
</comment>
<name>A0ABZ2YLN4_9BACT</name>
<feature type="domain" description="ABC transmembrane type-2" evidence="9">
    <location>
        <begin position="116"/>
        <end position="366"/>
    </location>
</feature>
<dbReference type="InterPro" id="IPR000412">
    <property type="entry name" value="ABC_2_transport"/>
</dbReference>
<proteinExistence type="inferred from homology"/>
<dbReference type="PROSITE" id="PS51012">
    <property type="entry name" value="ABC_TM2"/>
    <property type="match status" value="1"/>
</dbReference>
<feature type="transmembrane region" description="Helical" evidence="8">
    <location>
        <begin position="171"/>
        <end position="195"/>
    </location>
</feature>
<dbReference type="EMBL" id="CP149822">
    <property type="protein sequence ID" value="WZN40652.1"/>
    <property type="molecule type" value="Genomic_DNA"/>
</dbReference>
<evidence type="ECO:0000256" key="4">
    <source>
        <dbReference type="ARBA" id="ARBA00022475"/>
    </source>
</evidence>
<evidence type="ECO:0000256" key="6">
    <source>
        <dbReference type="ARBA" id="ARBA00022989"/>
    </source>
</evidence>
<dbReference type="PANTHER" id="PTHR30294:SF29">
    <property type="entry name" value="MULTIDRUG ABC TRANSPORTER PERMEASE YBHS-RELATED"/>
    <property type="match status" value="1"/>
</dbReference>
<evidence type="ECO:0000256" key="1">
    <source>
        <dbReference type="ARBA" id="ARBA00004651"/>
    </source>
</evidence>
<keyword evidence="7 8" id="KW-0472">Membrane</keyword>
<sequence length="368" mass="40929">MKQFFEFVKKECFHIFRDRRTLIILFGMPVVLIVLFGFAITNEIRHARIAVLDQSKDALSQGLIRKITASAYFDLTENLRSEKDIMPAFRKGDIRMVVVIPANFARDFVRERKASVQLLADASDPNTSSTLINYINAIILQYQQEKTGVRNLPLTISPEVRMVFNPALKSVFLFVPGVMTLILMLVCAMMTSITITREKELGTMEILLVSPLRPVLVIAGKVVPYVLLSFVIAIIILVLGAGIFGMPLKGSLWLLLGACGLFCLTALSLGILISSVTNSQQTAMMISMMGLLLPTILLSGFVYPIESMPVPLQILSNIFPAKWFIIILKDIMLKGSDLRHIALPMGVLAGMTVFFLAVSLRKFKTRLS</sequence>
<dbReference type="InterPro" id="IPR013525">
    <property type="entry name" value="ABC2_TM"/>
</dbReference>
<keyword evidence="11" id="KW-1185">Reference proteome</keyword>
<organism evidence="10 11">
    <name type="scientific">Chitinophaga pollutisoli</name>
    <dbReference type="NCBI Taxonomy" id="3133966"/>
    <lineage>
        <taxon>Bacteria</taxon>
        <taxon>Pseudomonadati</taxon>
        <taxon>Bacteroidota</taxon>
        <taxon>Chitinophagia</taxon>
        <taxon>Chitinophagales</taxon>
        <taxon>Chitinophagaceae</taxon>
        <taxon>Chitinophaga</taxon>
    </lineage>
</organism>
<keyword evidence="4 8" id="KW-1003">Cell membrane</keyword>
<comment type="subcellular location">
    <subcellularLocation>
        <location evidence="1 8">Cell membrane</location>
        <topology evidence="1 8">Multi-pass membrane protein</topology>
    </subcellularLocation>
</comment>
<dbReference type="Gene3D" id="3.40.1710.10">
    <property type="entry name" value="abc type-2 transporter like domain"/>
    <property type="match status" value="1"/>
</dbReference>
<evidence type="ECO:0000256" key="3">
    <source>
        <dbReference type="ARBA" id="ARBA00022448"/>
    </source>
</evidence>
<keyword evidence="6 8" id="KW-1133">Transmembrane helix</keyword>
<dbReference type="Pfam" id="PF12698">
    <property type="entry name" value="ABC2_membrane_3"/>
    <property type="match status" value="1"/>
</dbReference>
<dbReference type="PANTHER" id="PTHR30294">
    <property type="entry name" value="MEMBRANE COMPONENT OF ABC TRANSPORTER YHHJ-RELATED"/>
    <property type="match status" value="1"/>
</dbReference>
<evidence type="ECO:0000256" key="5">
    <source>
        <dbReference type="ARBA" id="ARBA00022692"/>
    </source>
</evidence>
<evidence type="ECO:0000256" key="2">
    <source>
        <dbReference type="ARBA" id="ARBA00007783"/>
    </source>
</evidence>
<feature type="transmembrane region" description="Helical" evidence="8">
    <location>
        <begin position="285"/>
        <end position="305"/>
    </location>
</feature>
<dbReference type="Proteomes" id="UP001485459">
    <property type="component" value="Chromosome"/>
</dbReference>
<gene>
    <name evidence="10" type="ORF">WJU16_22065</name>
</gene>
<keyword evidence="3 8" id="KW-0813">Transport</keyword>
<dbReference type="RefSeq" id="WP_341835566.1">
    <property type="nucleotide sequence ID" value="NZ_CP149822.1"/>
</dbReference>
<feature type="transmembrane region" description="Helical" evidence="8">
    <location>
        <begin position="21"/>
        <end position="40"/>
    </location>
</feature>
<dbReference type="InterPro" id="IPR051449">
    <property type="entry name" value="ABC-2_transporter_component"/>
</dbReference>
<accession>A0ABZ2YLN4</accession>
<feature type="transmembrane region" description="Helical" evidence="8">
    <location>
        <begin position="252"/>
        <end position="273"/>
    </location>
</feature>
<evidence type="ECO:0000313" key="11">
    <source>
        <dbReference type="Proteomes" id="UP001485459"/>
    </source>
</evidence>